<evidence type="ECO:0000313" key="1">
    <source>
        <dbReference type="EMBL" id="OJJ78551.1"/>
    </source>
</evidence>
<dbReference type="Proteomes" id="UP000184300">
    <property type="component" value="Unassembled WGS sequence"/>
</dbReference>
<reference evidence="2" key="1">
    <citation type="journal article" date="2017" name="Genome Biol.">
        <title>Comparative genomics reveals high biological diversity and specific adaptations in the industrially and medically important fungal genus Aspergillus.</title>
        <authorList>
            <person name="de Vries R.P."/>
            <person name="Riley R."/>
            <person name="Wiebenga A."/>
            <person name="Aguilar-Osorio G."/>
            <person name="Amillis S."/>
            <person name="Uchima C.A."/>
            <person name="Anderluh G."/>
            <person name="Asadollahi M."/>
            <person name="Askin M."/>
            <person name="Barry K."/>
            <person name="Battaglia E."/>
            <person name="Bayram O."/>
            <person name="Benocci T."/>
            <person name="Braus-Stromeyer S.A."/>
            <person name="Caldana C."/>
            <person name="Canovas D."/>
            <person name="Cerqueira G.C."/>
            <person name="Chen F."/>
            <person name="Chen W."/>
            <person name="Choi C."/>
            <person name="Clum A."/>
            <person name="Dos Santos R.A."/>
            <person name="Damasio A.R."/>
            <person name="Diallinas G."/>
            <person name="Emri T."/>
            <person name="Fekete E."/>
            <person name="Flipphi M."/>
            <person name="Freyberg S."/>
            <person name="Gallo A."/>
            <person name="Gournas C."/>
            <person name="Habgood R."/>
            <person name="Hainaut M."/>
            <person name="Harispe M.L."/>
            <person name="Henrissat B."/>
            <person name="Hilden K.S."/>
            <person name="Hope R."/>
            <person name="Hossain A."/>
            <person name="Karabika E."/>
            <person name="Karaffa L."/>
            <person name="Karanyi Z."/>
            <person name="Krasevec N."/>
            <person name="Kuo A."/>
            <person name="Kusch H."/>
            <person name="LaButti K."/>
            <person name="Lagendijk E.L."/>
            <person name="Lapidus A."/>
            <person name="Levasseur A."/>
            <person name="Lindquist E."/>
            <person name="Lipzen A."/>
            <person name="Logrieco A.F."/>
            <person name="MacCabe A."/>
            <person name="Maekelae M.R."/>
            <person name="Malavazi I."/>
            <person name="Melin P."/>
            <person name="Meyer V."/>
            <person name="Mielnichuk N."/>
            <person name="Miskei M."/>
            <person name="Molnar A.P."/>
            <person name="Mule G."/>
            <person name="Ngan C.Y."/>
            <person name="Orejas M."/>
            <person name="Orosz E."/>
            <person name="Ouedraogo J.P."/>
            <person name="Overkamp K.M."/>
            <person name="Park H.-S."/>
            <person name="Perrone G."/>
            <person name="Piumi F."/>
            <person name="Punt P.J."/>
            <person name="Ram A.F."/>
            <person name="Ramon A."/>
            <person name="Rauscher S."/>
            <person name="Record E."/>
            <person name="Riano-Pachon D.M."/>
            <person name="Robert V."/>
            <person name="Roehrig J."/>
            <person name="Ruller R."/>
            <person name="Salamov A."/>
            <person name="Salih N.S."/>
            <person name="Samson R.A."/>
            <person name="Sandor E."/>
            <person name="Sanguinetti M."/>
            <person name="Schuetze T."/>
            <person name="Sepcic K."/>
            <person name="Shelest E."/>
            <person name="Sherlock G."/>
            <person name="Sophianopoulou V."/>
            <person name="Squina F.M."/>
            <person name="Sun H."/>
            <person name="Susca A."/>
            <person name="Todd R.B."/>
            <person name="Tsang A."/>
            <person name="Unkles S.E."/>
            <person name="van de Wiele N."/>
            <person name="van Rossen-Uffink D."/>
            <person name="Oliveira J.V."/>
            <person name="Vesth T.C."/>
            <person name="Visser J."/>
            <person name="Yu J.-H."/>
            <person name="Zhou M."/>
            <person name="Andersen M.R."/>
            <person name="Archer D.B."/>
            <person name="Baker S.E."/>
            <person name="Benoit I."/>
            <person name="Brakhage A.A."/>
            <person name="Braus G.H."/>
            <person name="Fischer R."/>
            <person name="Frisvad J.C."/>
            <person name="Goldman G.H."/>
            <person name="Houbraken J."/>
            <person name="Oakley B."/>
            <person name="Pocsi I."/>
            <person name="Scazzocchio C."/>
            <person name="Seiboth B."/>
            <person name="vanKuyk P.A."/>
            <person name="Wortman J."/>
            <person name="Dyer P.S."/>
            <person name="Grigoriev I.V."/>
        </authorList>
    </citation>
    <scope>NUCLEOTIDE SEQUENCE [LARGE SCALE GENOMIC DNA]</scope>
    <source>
        <strain evidence="2">CBS 516.65</strain>
    </source>
</reference>
<protein>
    <submittedName>
        <fullName evidence="1">Uncharacterized protein</fullName>
    </submittedName>
</protein>
<dbReference type="AlphaFoldDB" id="A0A1L9V3T1"/>
<dbReference type="GeneID" id="34465769"/>
<name>A0A1L9V3T1_ASPGL</name>
<keyword evidence="2" id="KW-1185">Reference proteome</keyword>
<dbReference type="VEuPathDB" id="FungiDB:ASPGLDRAFT_70705"/>
<organism evidence="1 2">
    <name type="scientific">Aspergillus glaucus CBS 516.65</name>
    <dbReference type="NCBI Taxonomy" id="1160497"/>
    <lineage>
        <taxon>Eukaryota</taxon>
        <taxon>Fungi</taxon>
        <taxon>Dikarya</taxon>
        <taxon>Ascomycota</taxon>
        <taxon>Pezizomycotina</taxon>
        <taxon>Eurotiomycetes</taxon>
        <taxon>Eurotiomycetidae</taxon>
        <taxon>Eurotiales</taxon>
        <taxon>Aspergillaceae</taxon>
        <taxon>Aspergillus</taxon>
        <taxon>Aspergillus subgen. Aspergillus</taxon>
    </lineage>
</organism>
<evidence type="ECO:0000313" key="2">
    <source>
        <dbReference type="Proteomes" id="UP000184300"/>
    </source>
</evidence>
<dbReference type="STRING" id="1160497.A0A1L9V3T1"/>
<sequence length="277" mass="31785">MSDLRPLDFTSYNNQDQSPLFSVLPPEIRHEIRNEIYVYALSEYEILERSYNKNTDWWRLGNTAALRTARAPKNMSTTLQQSMTYGNHQPSGRSGLGGIRVFAQLWMLEPGHFWFWERNARLHVDAAWVNGIRLLDSVTSFTLDFEMIDRRKDEVNLIANDAILTACKEDISVSTWTGSSLLGGQRWVRDDIRSGQLDYHVVTVTWKMRQRGDCPPRPCPNLAVPRDFVKVSPPFTQTDSINLRNFQVANVSLDTLAAEAWRAMQQYYNSAHQGGPD</sequence>
<gene>
    <name evidence="1" type="ORF">ASPGLDRAFT_70705</name>
</gene>
<dbReference type="OrthoDB" id="288942at2759"/>
<accession>A0A1L9V3T1</accession>
<dbReference type="EMBL" id="KV878933">
    <property type="protein sequence ID" value="OJJ78551.1"/>
    <property type="molecule type" value="Genomic_DNA"/>
</dbReference>
<dbReference type="RefSeq" id="XP_022395249.1">
    <property type="nucleotide sequence ID" value="XM_022549509.1"/>
</dbReference>
<proteinExistence type="predicted"/>